<dbReference type="GO" id="GO:0004673">
    <property type="term" value="F:protein histidine kinase activity"/>
    <property type="evidence" value="ECO:0007669"/>
    <property type="project" value="UniProtKB-EC"/>
</dbReference>
<dbReference type="SMART" id="SM00387">
    <property type="entry name" value="HATPase_c"/>
    <property type="match status" value="1"/>
</dbReference>
<dbReference type="InterPro" id="IPR036097">
    <property type="entry name" value="HisK_dim/P_sf"/>
</dbReference>
<evidence type="ECO:0000256" key="1">
    <source>
        <dbReference type="ARBA" id="ARBA00000085"/>
    </source>
</evidence>
<keyword evidence="9" id="KW-1185">Reference proteome</keyword>
<evidence type="ECO:0000256" key="6">
    <source>
        <dbReference type="ARBA" id="ARBA00023012"/>
    </source>
</evidence>
<dbReference type="Gene3D" id="3.30.565.10">
    <property type="entry name" value="Histidine kinase-like ATPase, C-terminal domain"/>
    <property type="match status" value="1"/>
</dbReference>
<dbReference type="InterPro" id="IPR003661">
    <property type="entry name" value="HisK_dim/P_dom"/>
</dbReference>
<keyword evidence="5" id="KW-0418">Kinase</keyword>
<reference evidence="8" key="1">
    <citation type="submission" date="2020-10" db="EMBL/GenBank/DDBJ databases">
        <title>Ca. Dormibacterota MAGs.</title>
        <authorList>
            <person name="Montgomery K."/>
        </authorList>
    </citation>
    <scope>NUCLEOTIDE SEQUENCE [LARGE SCALE GENOMIC DNA]</scope>
    <source>
        <strain evidence="8">SC8812_S17_10</strain>
    </source>
</reference>
<dbReference type="SMART" id="SM00388">
    <property type="entry name" value="HisKA"/>
    <property type="match status" value="1"/>
</dbReference>
<dbReference type="EC" id="2.7.13.3" evidence="2"/>
<dbReference type="InterPro" id="IPR036890">
    <property type="entry name" value="HATPase_C_sf"/>
</dbReference>
<dbReference type="PANTHER" id="PTHR45453:SF1">
    <property type="entry name" value="PHOSPHATE REGULON SENSOR PROTEIN PHOR"/>
    <property type="match status" value="1"/>
</dbReference>
<dbReference type="CDD" id="cd00082">
    <property type="entry name" value="HisKA"/>
    <property type="match status" value="1"/>
</dbReference>
<organism evidence="8 9">
    <name type="scientific">Candidatus Nephthysia bennettiae</name>
    <dbReference type="NCBI Taxonomy" id="3127016"/>
    <lineage>
        <taxon>Bacteria</taxon>
        <taxon>Bacillati</taxon>
        <taxon>Candidatus Dormiibacterota</taxon>
        <taxon>Candidatus Dormibacteria</taxon>
        <taxon>Candidatus Dormibacterales</taxon>
        <taxon>Candidatus Dormibacteraceae</taxon>
        <taxon>Candidatus Nephthysia</taxon>
    </lineage>
</organism>
<comment type="caution">
    <text evidence="8">The sequence shown here is derived from an EMBL/GenBank/DDBJ whole genome shotgun (WGS) entry which is preliminary data.</text>
</comment>
<dbReference type="InterPro" id="IPR050351">
    <property type="entry name" value="BphY/WalK/GraS-like"/>
</dbReference>
<keyword evidence="3" id="KW-0597">Phosphoprotein</keyword>
<dbReference type="InterPro" id="IPR003594">
    <property type="entry name" value="HATPase_dom"/>
</dbReference>
<dbReference type="RefSeq" id="WP_338204059.1">
    <property type="nucleotide sequence ID" value="NZ_JAEKNR010000198.1"/>
</dbReference>
<proteinExistence type="predicted"/>
<dbReference type="Pfam" id="PF00512">
    <property type="entry name" value="HisKA"/>
    <property type="match status" value="1"/>
</dbReference>
<dbReference type="AlphaFoldDB" id="A0A934NF50"/>
<sequence>MIWDRWRRRLHHGVSFPPLDPFEDLLEHAPVMALLVDRGQQVLAANEAARKFFSIDAGNLPASLIEVTREASLPGLLVSGWPEAESRLVHHRKVVRSTLVPGPRSGDTLLFISDVTELRRLETVRREFVANLVHELKTPLTSIRLAAESMTTEPPPEQRKRFAERVVQETDALARVIDNLRQLAEIEGEGAQVDRTRFPLEELIQESAERLRSDRPLRVSVTPDLVVETDRAKLGQVLGNLLANAAKFSPPGSPIDVEAELADGEVRVSVRDRGPGISPEHWERVFERFYKVDRARSRATGGSGLGLAIAKHLMMVLGGRIWTQAAKEGGQVFTLTLPQVRNNDPITNS</sequence>
<dbReference type="PRINTS" id="PR00344">
    <property type="entry name" value="BCTRLSENSOR"/>
</dbReference>
<dbReference type="EMBL" id="JAEKNR010000198">
    <property type="protein sequence ID" value="MBJ7600292.1"/>
    <property type="molecule type" value="Genomic_DNA"/>
</dbReference>
<keyword evidence="6" id="KW-0902">Two-component regulatory system</keyword>
<dbReference type="Gene3D" id="1.10.287.130">
    <property type="match status" value="1"/>
</dbReference>
<evidence type="ECO:0000256" key="3">
    <source>
        <dbReference type="ARBA" id="ARBA00022553"/>
    </source>
</evidence>
<accession>A0A934NF50</accession>
<name>A0A934NF50_9BACT</name>
<dbReference type="SUPFAM" id="SSF55874">
    <property type="entry name" value="ATPase domain of HSP90 chaperone/DNA topoisomerase II/histidine kinase"/>
    <property type="match status" value="1"/>
</dbReference>
<dbReference type="PROSITE" id="PS50109">
    <property type="entry name" value="HIS_KIN"/>
    <property type="match status" value="1"/>
</dbReference>
<protein>
    <recommendedName>
        <fullName evidence="2">histidine kinase</fullName>
        <ecNumber evidence="2">2.7.13.3</ecNumber>
    </recommendedName>
</protein>
<dbReference type="Proteomes" id="UP000612893">
    <property type="component" value="Unassembled WGS sequence"/>
</dbReference>
<dbReference type="SUPFAM" id="SSF47384">
    <property type="entry name" value="Homodimeric domain of signal transducing histidine kinase"/>
    <property type="match status" value="1"/>
</dbReference>
<comment type="catalytic activity">
    <reaction evidence="1">
        <text>ATP + protein L-histidine = ADP + protein N-phospho-L-histidine.</text>
        <dbReference type="EC" id="2.7.13.3"/>
    </reaction>
</comment>
<gene>
    <name evidence="8" type="ORF">JF922_19735</name>
</gene>
<feature type="domain" description="Histidine kinase" evidence="7">
    <location>
        <begin position="131"/>
        <end position="341"/>
    </location>
</feature>
<evidence type="ECO:0000313" key="8">
    <source>
        <dbReference type="EMBL" id="MBJ7600292.1"/>
    </source>
</evidence>
<dbReference type="PANTHER" id="PTHR45453">
    <property type="entry name" value="PHOSPHATE REGULON SENSOR PROTEIN PHOR"/>
    <property type="match status" value="1"/>
</dbReference>
<evidence type="ECO:0000259" key="7">
    <source>
        <dbReference type="PROSITE" id="PS50109"/>
    </source>
</evidence>
<dbReference type="Pfam" id="PF02518">
    <property type="entry name" value="HATPase_c"/>
    <property type="match status" value="1"/>
</dbReference>
<dbReference type="InterPro" id="IPR005467">
    <property type="entry name" value="His_kinase_dom"/>
</dbReference>
<dbReference type="FunFam" id="3.30.565.10:FF:000006">
    <property type="entry name" value="Sensor histidine kinase WalK"/>
    <property type="match status" value="1"/>
</dbReference>
<dbReference type="InterPro" id="IPR004358">
    <property type="entry name" value="Sig_transdc_His_kin-like_C"/>
</dbReference>
<evidence type="ECO:0000256" key="4">
    <source>
        <dbReference type="ARBA" id="ARBA00022679"/>
    </source>
</evidence>
<keyword evidence="4" id="KW-0808">Transferase</keyword>
<evidence type="ECO:0000313" key="9">
    <source>
        <dbReference type="Proteomes" id="UP000612893"/>
    </source>
</evidence>
<evidence type="ECO:0000256" key="2">
    <source>
        <dbReference type="ARBA" id="ARBA00012438"/>
    </source>
</evidence>
<dbReference type="CDD" id="cd00075">
    <property type="entry name" value="HATPase"/>
    <property type="match status" value="1"/>
</dbReference>
<dbReference type="GO" id="GO:0000160">
    <property type="term" value="P:phosphorelay signal transduction system"/>
    <property type="evidence" value="ECO:0007669"/>
    <property type="project" value="UniProtKB-KW"/>
</dbReference>
<evidence type="ECO:0000256" key="5">
    <source>
        <dbReference type="ARBA" id="ARBA00022777"/>
    </source>
</evidence>